<organism evidence="1">
    <name type="scientific">Ustilago hordei</name>
    <name type="common">Barley covered smut fungus</name>
    <dbReference type="NCBI Taxonomy" id="120017"/>
    <lineage>
        <taxon>Eukaryota</taxon>
        <taxon>Fungi</taxon>
        <taxon>Dikarya</taxon>
        <taxon>Basidiomycota</taxon>
        <taxon>Ustilaginomycotina</taxon>
        <taxon>Ustilaginomycetes</taxon>
        <taxon>Ustilaginales</taxon>
        <taxon>Ustilaginaceae</taxon>
        <taxon>Ustilago</taxon>
    </lineage>
</organism>
<protein>
    <submittedName>
        <fullName evidence="1">Uncharacterized protein</fullName>
    </submittedName>
</protein>
<evidence type="ECO:0000313" key="1">
    <source>
        <dbReference type="EMBL" id="CAJ41972.1"/>
    </source>
</evidence>
<dbReference type="EMBL" id="AM118080">
    <property type="protein sequence ID" value="CAJ41972.1"/>
    <property type="molecule type" value="Genomic_DNA"/>
</dbReference>
<proteinExistence type="predicted"/>
<dbReference type="AlphaFoldDB" id="Q2A736"/>
<sequence>MRNVLTSSLEGKEAGDLNIFHLRCLAQRTTLLMCRSEQQQMPTPIYKQPVQMPWPMSWAWMLKKQEGHGFIWKEHRYRRSSRDQ</sequence>
<reference evidence="1" key="1">
    <citation type="journal article" date="2006" name="Fungal Genet. Biol.">
        <title>Mating factor linkage and genome evolution in basidiomycetous pathogens of cereals.</title>
        <authorList>
            <person name="Bakkeren G."/>
            <person name="Jiang G."/>
            <person name="Warren R.L."/>
            <person name="Butterfield Y."/>
            <person name="Shin H."/>
            <person name="Chiu R."/>
            <person name="Linning R."/>
            <person name="Schein J."/>
            <person name="Lee N."/>
            <person name="Hu G."/>
            <person name="Kupfer D.M."/>
            <person name="Tang Y."/>
            <person name="Roe B.A."/>
            <person name="Jones S."/>
            <person name="Marra M."/>
            <person name="Kronstad J.W."/>
        </authorList>
    </citation>
    <scope>NUCLEOTIDE SEQUENCE</scope>
    <source>
        <strain evidence="1">4857-4</strain>
    </source>
</reference>
<name>Q2A736_USTHO</name>
<accession>Q2A736</accession>
<gene>
    <name evidence="1" type="ORF">UHO_0298</name>
</gene>